<feature type="domain" description="N6 adenine-specific DNA methyltransferase N-terminal" evidence="9">
    <location>
        <begin position="7"/>
        <end position="145"/>
    </location>
</feature>
<dbReference type="Pfam" id="PF12161">
    <property type="entry name" value="HsdM_N"/>
    <property type="match status" value="1"/>
</dbReference>
<evidence type="ECO:0000256" key="4">
    <source>
        <dbReference type="ARBA" id="ARBA00022679"/>
    </source>
</evidence>
<dbReference type="InterPro" id="IPR003356">
    <property type="entry name" value="DNA_methylase_A-5"/>
</dbReference>
<dbReference type="Proteomes" id="UP000280395">
    <property type="component" value="Unassembled WGS sequence"/>
</dbReference>
<proteinExistence type="inferred from homology"/>
<evidence type="ECO:0000256" key="2">
    <source>
        <dbReference type="ARBA" id="ARBA00011900"/>
    </source>
</evidence>
<evidence type="ECO:0000313" key="11">
    <source>
        <dbReference type="Proteomes" id="UP000280395"/>
    </source>
</evidence>
<dbReference type="PANTHER" id="PTHR42933">
    <property type="entry name" value="SLR6095 PROTEIN"/>
    <property type="match status" value="1"/>
</dbReference>
<dbReference type="GO" id="GO:0009307">
    <property type="term" value="P:DNA restriction-modification system"/>
    <property type="evidence" value="ECO:0007669"/>
    <property type="project" value="UniProtKB-KW"/>
</dbReference>
<accession>A0A3M5V3H8</accession>
<dbReference type="EMBL" id="RBUA01000955">
    <property type="protein sequence ID" value="RMU52742.1"/>
    <property type="molecule type" value="Genomic_DNA"/>
</dbReference>
<dbReference type="Gene3D" id="1.20.1260.30">
    <property type="match status" value="1"/>
</dbReference>
<evidence type="ECO:0000256" key="6">
    <source>
        <dbReference type="ARBA" id="ARBA00022747"/>
    </source>
</evidence>
<dbReference type="PRINTS" id="PR00507">
    <property type="entry name" value="N12N6MTFRASE"/>
</dbReference>
<protein>
    <recommendedName>
        <fullName evidence="2">site-specific DNA-methyltransferase (adenine-specific)</fullName>
        <ecNumber evidence="2">2.1.1.72</ecNumber>
    </recommendedName>
</protein>
<dbReference type="InterPro" id="IPR038333">
    <property type="entry name" value="T1MK-like_N_sf"/>
</dbReference>
<dbReference type="PROSITE" id="PS00092">
    <property type="entry name" value="N6_MTASE"/>
    <property type="match status" value="1"/>
</dbReference>
<dbReference type="InterPro" id="IPR022749">
    <property type="entry name" value="D12N6_MeTrfase_N"/>
</dbReference>
<evidence type="ECO:0000259" key="9">
    <source>
        <dbReference type="Pfam" id="PF12161"/>
    </source>
</evidence>
<sequence length="534" mass="60035">MLTGKIRTDIDKLWEKFWTGGITNPLTVIEQISYLMFARMLDMQEDVAERKANRTSKSFDRLFPNTPEGQLLRWKNFKNLSGKELHKHLKQNVYPYFAKLGKQSGAVDGLGQDGSALEALGHIGEYMQDADLEIKNESVLSSAVAMVDELPLTQSDVKGDIYEHLLSKLTTAGINGQFRTPRHIIDAMIELIAPQPTDVICDPSCGTAGFLARTMEYLNRVHSSEAGIFRDEEGNQHFTGDQLEPYRQHINTQMFWGFDFDTTMLRVSSMNMMLHGVNGANIRYQDSLSKSIKEHFPLQEQNFFDVILANPPFKGSLDESNTNPDVLGLVKTKKTELLFVAHILRALKLGGRAAVIVPDGVLFGSSKAHQQLRQELLENNQLEGIVSLPSGVFKPYAGVSTAILIFTKGGTTERVWFYDLQADGYSLDDKRTELKGESSNDLPDAIDQWQRYRQMVESNISGSTIATVFGDRTKKAFVVPAENIAFNNYDLSISRYKEVVYQQEQCEDPKVILKKLMGLESEILAELIELEGML</sequence>
<feature type="domain" description="DNA methylase adenine-specific" evidence="8">
    <location>
        <begin position="154"/>
        <end position="503"/>
    </location>
</feature>
<evidence type="ECO:0000313" key="10">
    <source>
        <dbReference type="EMBL" id="RMU52742.1"/>
    </source>
</evidence>
<dbReference type="GO" id="GO:0003677">
    <property type="term" value="F:DNA binding"/>
    <property type="evidence" value="ECO:0007669"/>
    <property type="project" value="InterPro"/>
</dbReference>
<evidence type="ECO:0000256" key="5">
    <source>
        <dbReference type="ARBA" id="ARBA00022691"/>
    </source>
</evidence>
<dbReference type="GO" id="GO:0008170">
    <property type="term" value="F:N-methyltransferase activity"/>
    <property type="evidence" value="ECO:0007669"/>
    <property type="project" value="InterPro"/>
</dbReference>
<dbReference type="PANTHER" id="PTHR42933:SF3">
    <property type="entry name" value="TYPE I RESTRICTION ENZYME MJAVIII METHYLASE SUBUNIT"/>
    <property type="match status" value="1"/>
</dbReference>
<gene>
    <name evidence="10" type="ORF">ALP29_00110</name>
</gene>
<dbReference type="SUPFAM" id="SSF53335">
    <property type="entry name" value="S-adenosyl-L-methionine-dependent methyltransferases"/>
    <property type="match status" value="1"/>
</dbReference>
<dbReference type="InterPro" id="IPR029063">
    <property type="entry name" value="SAM-dependent_MTases_sf"/>
</dbReference>
<comment type="catalytic activity">
    <reaction evidence="7">
        <text>a 2'-deoxyadenosine in DNA + S-adenosyl-L-methionine = an N(6)-methyl-2'-deoxyadenosine in DNA + S-adenosyl-L-homocysteine + H(+)</text>
        <dbReference type="Rhea" id="RHEA:15197"/>
        <dbReference type="Rhea" id="RHEA-COMP:12418"/>
        <dbReference type="Rhea" id="RHEA-COMP:12419"/>
        <dbReference type="ChEBI" id="CHEBI:15378"/>
        <dbReference type="ChEBI" id="CHEBI:57856"/>
        <dbReference type="ChEBI" id="CHEBI:59789"/>
        <dbReference type="ChEBI" id="CHEBI:90615"/>
        <dbReference type="ChEBI" id="CHEBI:90616"/>
        <dbReference type="EC" id="2.1.1.72"/>
    </reaction>
</comment>
<dbReference type="GO" id="GO:0009007">
    <property type="term" value="F:site-specific DNA-methyltransferase (adenine-specific) activity"/>
    <property type="evidence" value="ECO:0007669"/>
    <property type="project" value="UniProtKB-EC"/>
</dbReference>
<organism evidence="10 11">
    <name type="scientific">Pseudomonas syringae pv. avii</name>
    <dbReference type="NCBI Taxonomy" id="663959"/>
    <lineage>
        <taxon>Bacteria</taxon>
        <taxon>Pseudomonadati</taxon>
        <taxon>Pseudomonadota</taxon>
        <taxon>Gammaproteobacteria</taxon>
        <taxon>Pseudomonadales</taxon>
        <taxon>Pseudomonadaceae</taxon>
        <taxon>Pseudomonas</taxon>
        <taxon>Pseudomonas syringae</taxon>
    </lineage>
</organism>
<evidence type="ECO:0000259" key="8">
    <source>
        <dbReference type="Pfam" id="PF02384"/>
    </source>
</evidence>
<dbReference type="Gene3D" id="3.40.50.150">
    <property type="entry name" value="Vaccinia Virus protein VP39"/>
    <property type="match status" value="1"/>
</dbReference>
<dbReference type="InterPro" id="IPR002052">
    <property type="entry name" value="DNA_methylase_N6_adenine_CS"/>
</dbReference>
<dbReference type="AlphaFoldDB" id="A0A3M5V3H8"/>
<dbReference type="Pfam" id="PF02384">
    <property type="entry name" value="N6_Mtase"/>
    <property type="match status" value="1"/>
</dbReference>
<dbReference type="RefSeq" id="WP_122300924.1">
    <property type="nucleotide sequence ID" value="NZ_RBUA01000955.1"/>
</dbReference>
<name>A0A3M5V3H8_PSESX</name>
<keyword evidence="6" id="KW-0680">Restriction system</keyword>
<evidence type="ECO:0000256" key="7">
    <source>
        <dbReference type="ARBA" id="ARBA00047942"/>
    </source>
</evidence>
<dbReference type="InterPro" id="IPR051537">
    <property type="entry name" value="DNA_Adenine_Mtase"/>
</dbReference>
<comment type="caution">
    <text evidence="10">The sequence shown here is derived from an EMBL/GenBank/DDBJ whole genome shotgun (WGS) entry which is preliminary data.</text>
</comment>
<comment type="similarity">
    <text evidence="1">Belongs to the N(4)/N(6)-methyltransferase family.</text>
</comment>
<keyword evidence="4" id="KW-0808">Transferase</keyword>
<keyword evidence="5" id="KW-0949">S-adenosyl-L-methionine</keyword>
<evidence type="ECO:0000256" key="3">
    <source>
        <dbReference type="ARBA" id="ARBA00022603"/>
    </source>
</evidence>
<evidence type="ECO:0000256" key="1">
    <source>
        <dbReference type="ARBA" id="ARBA00006594"/>
    </source>
</evidence>
<keyword evidence="3" id="KW-0489">Methyltransferase</keyword>
<dbReference type="EC" id="2.1.1.72" evidence="2"/>
<dbReference type="GO" id="GO:0032259">
    <property type="term" value="P:methylation"/>
    <property type="evidence" value="ECO:0007669"/>
    <property type="project" value="UniProtKB-KW"/>
</dbReference>
<reference evidence="10 11" key="1">
    <citation type="submission" date="2018-08" db="EMBL/GenBank/DDBJ databases">
        <title>Recombination of ecologically and evolutionarily significant loci maintains genetic cohesion in the Pseudomonas syringae species complex.</title>
        <authorList>
            <person name="Dillon M."/>
            <person name="Thakur S."/>
            <person name="Almeida R.N.D."/>
            <person name="Weir B.S."/>
            <person name="Guttman D.S."/>
        </authorList>
    </citation>
    <scope>NUCLEOTIDE SEQUENCE [LARGE SCALE GENOMIC DNA]</scope>
    <source>
        <strain evidence="10 11">ICMP 14479</strain>
    </source>
</reference>